<reference evidence="1 2" key="1">
    <citation type="submission" date="2016-12" db="EMBL/GenBank/DDBJ databases">
        <authorList>
            <person name="Song W.-J."/>
            <person name="Kurnit D.M."/>
        </authorList>
    </citation>
    <scope>NUCLEOTIDE SEQUENCE [LARGE SCALE GENOMIC DNA]</scope>
    <source>
        <strain evidence="1 2">DSM 19599</strain>
    </source>
</reference>
<dbReference type="RefSeq" id="WP_084564517.1">
    <property type="nucleotide sequence ID" value="NZ_FRXO01000004.1"/>
</dbReference>
<dbReference type="Gene3D" id="2.70.98.10">
    <property type="match status" value="1"/>
</dbReference>
<evidence type="ECO:0000313" key="2">
    <source>
        <dbReference type="Proteomes" id="UP000186406"/>
    </source>
</evidence>
<name>A0A1M7ZLW4_9HYPH</name>
<dbReference type="EMBL" id="FRXO01000004">
    <property type="protein sequence ID" value="SHO65666.1"/>
    <property type="molecule type" value="Genomic_DNA"/>
</dbReference>
<dbReference type="AlphaFoldDB" id="A0A1M7ZLW4"/>
<gene>
    <name evidence="1" type="ORF">SAMN02745172_02311</name>
</gene>
<dbReference type="SUPFAM" id="SSF74650">
    <property type="entry name" value="Galactose mutarotase-like"/>
    <property type="match status" value="1"/>
</dbReference>
<dbReference type="GO" id="GO:0030246">
    <property type="term" value="F:carbohydrate binding"/>
    <property type="evidence" value="ECO:0007669"/>
    <property type="project" value="InterPro"/>
</dbReference>
<dbReference type="InterPro" id="IPR014718">
    <property type="entry name" value="GH-type_carb-bd"/>
</dbReference>
<dbReference type="GO" id="GO:0005975">
    <property type="term" value="P:carbohydrate metabolic process"/>
    <property type="evidence" value="ECO:0007669"/>
    <property type="project" value="InterPro"/>
</dbReference>
<keyword evidence="2" id="KW-1185">Reference proteome</keyword>
<dbReference type="Proteomes" id="UP000186406">
    <property type="component" value="Unassembled WGS sequence"/>
</dbReference>
<dbReference type="OrthoDB" id="7335506at2"/>
<sequence length="338" mass="36906">MTDWTLGWDRGHIAVRPTGAMMAPVEIVLDDGRKVFPFKVAPWADERFEPPVGPLLQGLRGDWTCLPFGLPGKPRTDLLPDWMTGVNRDLASPDAYGHGAVANEPWVLDSCSPDHLACHFDFPEEMPIERVSRAIHVLPGEAMISVVVEITARRSCEMPWGLHPTFALPEEPGAFEIGFEGPVRVFTYPGEFEKGVSRAAHGQVVPGLDAVPMMDGSTLSFARLPLDRDAEELLIAADHGGRVILTNHAERYRTILDWDAAVLPGLLLWVSNRGRKFAPWNGRFLGLGVEPISAAFDLGYAHGLNPASPLRAAGVGTATRFAPGAPLKTSYSFRFEAL</sequence>
<dbReference type="InterPro" id="IPR011013">
    <property type="entry name" value="Gal_mutarotase_sf_dom"/>
</dbReference>
<accession>A0A1M7ZLW4</accession>
<dbReference type="STRING" id="1123029.SAMN02745172_02311"/>
<organism evidence="1 2">
    <name type="scientific">Pseudoxanthobacter soli DSM 19599</name>
    <dbReference type="NCBI Taxonomy" id="1123029"/>
    <lineage>
        <taxon>Bacteria</taxon>
        <taxon>Pseudomonadati</taxon>
        <taxon>Pseudomonadota</taxon>
        <taxon>Alphaproteobacteria</taxon>
        <taxon>Hyphomicrobiales</taxon>
        <taxon>Segnochrobactraceae</taxon>
        <taxon>Pseudoxanthobacter</taxon>
    </lineage>
</organism>
<proteinExistence type="predicted"/>
<evidence type="ECO:0000313" key="1">
    <source>
        <dbReference type="EMBL" id="SHO65666.1"/>
    </source>
</evidence>
<protein>
    <recommendedName>
        <fullName evidence="3">Galactose mutarotase</fullName>
    </recommendedName>
</protein>
<dbReference type="GO" id="GO:0003824">
    <property type="term" value="F:catalytic activity"/>
    <property type="evidence" value="ECO:0007669"/>
    <property type="project" value="InterPro"/>
</dbReference>
<evidence type="ECO:0008006" key="3">
    <source>
        <dbReference type="Google" id="ProtNLM"/>
    </source>
</evidence>